<evidence type="ECO:0000256" key="13">
    <source>
        <dbReference type="SAM" id="Phobius"/>
    </source>
</evidence>
<evidence type="ECO:0000256" key="1">
    <source>
        <dbReference type="ARBA" id="ARBA00004141"/>
    </source>
</evidence>
<feature type="transmembrane region" description="Helical" evidence="13">
    <location>
        <begin position="897"/>
        <end position="919"/>
    </location>
</feature>
<keyword evidence="6 13" id="KW-1133">Transmembrane helix</keyword>
<evidence type="ECO:0000313" key="16">
    <source>
        <dbReference type="Proteomes" id="UP001159042"/>
    </source>
</evidence>
<evidence type="ECO:0000256" key="11">
    <source>
        <dbReference type="ARBA" id="ARBA00068450"/>
    </source>
</evidence>
<feature type="domain" description="Major facilitator superfamily (MFS) profile" evidence="14">
    <location>
        <begin position="533"/>
        <end position="959"/>
    </location>
</feature>
<protein>
    <recommendedName>
        <fullName evidence="11">Putative inorganic phosphate cotransporter</fullName>
    </recommendedName>
</protein>
<keyword evidence="7" id="KW-0915">Sodium</keyword>
<evidence type="ECO:0000256" key="3">
    <source>
        <dbReference type="ARBA" id="ARBA00022448"/>
    </source>
</evidence>
<feature type="transmembrane region" description="Helical" evidence="13">
    <location>
        <begin position="97"/>
        <end position="116"/>
    </location>
</feature>
<feature type="domain" description="Major facilitator superfamily (MFS) profile" evidence="14">
    <location>
        <begin position="22"/>
        <end position="450"/>
    </location>
</feature>
<evidence type="ECO:0000259" key="14">
    <source>
        <dbReference type="PROSITE" id="PS50850"/>
    </source>
</evidence>
<dbReference type="GO" id="GO:0006820">
    <property type="term" value="P:monoatomic anion transport"/>
    <property type="evidence" value="ECO:0007669"/>
    <property type="project" value="TreeGrafter"/>
</dbReference>
<dbReference type="InterPro" id="IPR050382">
    <property type="entry name" value="MFS_Na/Anion_cotransporter"/>
</dbReference>
<dbReference type="GO" id="GO:0015293">
    <property type="term" value="F:symporter activity"/>
    <property type="evidence" value="ECO:0007669"/>
    <property type="project" value="UniProtKB-KW"/>
</dbReference>
<gene>
    <name evidence="15" type="ORF">NQ315_001827</name>
</gene>
<feature type="compositionally biased region" description="Polar residues" evidence="12">
    <location>
        <begin position="460"/>
        <end position="476"/>
    </location>
</feature>
<feature type="transmembrane region" description="Helical" evidence="13">
    <location>
        <begin position="795"/>
        <end position="817"/>
    </location>
</feature>
<keyword evidence="9" id="KW-0739">Sodium transport</keyword>
<feature type="transmembrane region" description="Helical" evidence="13">
    <location>
        <begin position="931"/>
        <end position="954"/>
    </location>
</feature>
<comment type="subcellular location">
    <subcellularLocation>
        <location evidence="1">Membrane</location>
        <topology evidence="1">Multi-pass membrane protein</topology>
    </subcellularLocation>
</comment>
<dbReference type="PANTHER" id="PTHR11662:SF280">
    <property type="entry name" value="FI21844P1-RELATED"/>
    <property type="match status" value="1"/>
</dbReference>
<feature type="transmembrane region" description="Helical" evidence="13">
    <location>
        <begin position="837"/>
        <end position="856"/>
    </location>
</feature>
<comment type="similarity">
    <text evidence="2">Belongs to the major facilitator superfamily. Sodium/anion cotransporter family.</text>
</comment>
<dbReference type="GO" id="GO:0006814">
    <property type="term" value="P:sodium ion transport"/>
    <property type="evidence" value="ECO:0007669"/>
    <property type="project" value="UniProtKB-KW"/>
</dbReference>
<dbReference type="InterPro" id="IPR011701">
    <property type="entry name" value="MFS"/>
</dbReference>
<feature type="transmembrane region" description="Helical" evidence="13">
    <location>
        <begin position="533"/>
        <end position="558"/>
    </location>
</feature>
<organism evidence="15 16">
    <name type="scientific">Exocentrus adspersus</name>
    <dbReference type="NCBI Taxonomy" id="1586481"/>
    <lineage>
        <taxon>Eukaryota</taxon>
        <taxon>Metazoa</taxon>
        <taxon>Ecdysozoa</taxon>
        <taxon>Arthropoda</taxon>
        <taxon>Hexapoda</taxon>
        <taxon>Insecta</taxon>
        <taxon>Pterygota</taxon>
        <taxon>Neoptera</taxon>
        <taxon>Endopterygota</taxon>
        <taxon>Coleoptera</taxon>
        <taxon>Polyphaga</taxon>
        <taxon>Cucujiformia</taxon>
        <taxon>Chrysomeloidea</taxon>
        <taxon>Cerambycidae</taxon>
        <taxon>Lamiinae</taxon>
        <taxon>Acanthocinini</taxon>
        <taxon>Exocentrus</taxon>
    </lineage>
</organism>
<feature type="transmembrane region" description="Helical" evidence="13">
    <location>
        <begin position="157"/>
        <end position="178"/>
    </location>
</feature>
<comment type="function">
    <text evidence="10">May be an inorganic phosphate cotransporter.</text>
</comment>
<dbReference type="CDD" id="cd17318">
    <property type="entry name" value="MFS_SLC17"/>
    <property type="match status" value="2"/>
</dbReference>
<proteinExistence type="inferred from homology"/>
<dbReference type="GO" id="GO:0016020">
    <property type="term" value="C:membrane"/>
    <property type="evidence" value="ECO:0007669"/>
    <property type="project" value="UniProtKB-SubCell"/>
</dbReference>
<dbReference type="EMBL" id="JANEYG010000005">
    <property type="protein sequence ID" value="KAJ8923270.1"/>
    <property type="molecule type" value="Genomic_DNA"/>
</dbReference>
<feature type="transmembrane region" description="Helical" evidence="13">
    <location>
        <begin position="328"/>
        <end position="347"/>
    </location>
</feature>
<evidence type="ECO:0000256" key="10">
    <source>
        <dbReference type="ARBA" id="ARBA00054632"/>
    </source>
</evidence>
<evidence type="ECO:0000313" key="15">
    <source>
        <dbReference type="EMBL" id="KAJ8923270.1"/>
    </source>
</evidence>
<feature type="transmembrane region" description="Helical" evidence="13">
    <location>
        <begin position="701"/>
        <end position="719"/>
    </location>
</feature>
<keyword evidence="3" id="KW-0813">Transport</keyword>
<keyword evidence="9" id="KW-0406">Ion transport</keyword>
<evidence type="ECO:0000256" key="9">
    <source>
        <dbReference type="ARBA" id="ARBA00023201"/>
    </source>
</evidence>
<comment type="caution">
    <text evidence="15">The sequence shown here is derived from an EMBL/GenBank/DDBJ whole genome shotgun (WGS) entry which is preliminary data.</text>
</comment>
<keyword evidence="4 13" id="KW-0812">Transmembrane</keyword>
<accession>A0AAV8WB60</accession>
<dbReference type="FunFam" id="1.20.1250.20:FF:000003">
    <property type="entry name" value="Solute carrier family 17 member 3"/>
    <property type="match status" value="2"/>
</dbReference>
<feature type="transmembrane region" description="Helical" evidence="13">
    <location>
        <begin position="863"/>
        <end position="882"/>
    </location>
</feature>
<reference evidence="15 16" key="1">
    <citation type="journal article" date="2023" name="Insect Mol. Biol.">
        <title>Genome sequencing provides insights into the evolution of gene families encoding plant cell wall-degrading enzymes in longhorned beetles.</title>
        <authorList>
            <person name="Shin N.R."/>
            <person name="Okamura Y."/>
            <person name="Kirsch R."/>
            <person name="Pauchet Y."/>
        </authorList>
    </citation>
    <scope>NUCLEOTIDE SEQUENCE [LARGE SCALE GENOMIC DNA]</scope>
    <source>
        <strain evidence="15">EAD_L_NR</strain>
    </source>
</reference>
<evidence type="ECO:0000256" key="12">
    <source>
        <dbReference type="SAM" id="MobiDB-lite"/>
    </source>
</evidence>
<keyword evidence="8 13" id="KW-0472">Membrane</keyword>
<name>A0AAV8WB60_9CUCU</name>
<feature type="region of interest" description="Disordered" evidence="12">
    <location>
        <begin position="970"/>
        <end position="999"/>
    </location>
</feature>
<keyword evidence="5" id="KW-0769">Symport</keyword>
<feature type="transmembrane region" description="Helical" evidence="13">
    <location>
        <begin position="578"/>
        <end position="599"/>
    </location>
</feature>
<dbReference type="InterPro" id="IPR036259">
    <property type="entry name" value="MFS_trans_sf"/>
</dbReference>
<feature type="compositionally biased region" description="Basic and acidic residues" evidence="12">
    <location>
        <begin position="978"/>
        <end position="999"/>
    </location>
</feature>
<evidence type="ECO:0000256" key="8">
    <source>
        <dbReference type="ARBA" id="ARBA00023136"/>
    </source>
</evidence>
<keyword evidence="16" id="KW-1185">Reference proteome</keyword>
<feature type="transmembrane region" description="Helical" evidence="13">
    <location>
        <begin position="247"/>
        <end position="271"/>
    </location>
</feature>
<dbReference type="AlphaFoldDB" id="A0AAV8WB60"/>
<feature type="region of interest" description="Disordered" evidence="12">
    <location>
        <begin position="460"/>
        <end position="517"/>
    </location>
</feature>
<dbReference type="Gene3D" id="1.20.1250.20">
    <property type="entry name" value="MFS general substrate transporter like domains"/>
    <property type="match status" value="4"/>
</dbReference>
<feature type="transmembrane region" description="Helical" evidence="13">
    <location>
        <begin position="606"/>
        <end position="625"/>
    </location>
</feature>
<dbReference type="PANTHER" id="PTHR11662">
    <property type="entry name" value="SOLUTE CARRIER FAMILY 17"/>
    <property type="match status" value="1"/>
</dbReference>
<feature type="transmembrane region" description="Helical" evidence="13">
    <location>
        <begin position="422"/>
        <end position="445"/>
    </location>
</feature>
<evidence type="ECO:0000256" key="4">
    <source>
        <dbReference type="ARBA" id="ARBA00022692"/>
    </source>
</evidence>
<feature type="transmembrane region" description="Helical" evidence="13">
    <location>
        <begin position="354"/>
        <end position="373"/>
    </location>
</feature>
<dbReference type="InterPro" id="IPR020846">
    <property type="entry name" value="MFS_dom"/>
</dbReference>
<sequence>MEDVPETKAPPKPAKWFGVRHEQYVLLVIATVVSYGIRTVFNVAVIAMISDDPPNSNIPTYPEWTDKKNTMLSSFFWGYVCFQIGAGQLAKKYGPKLFLGTAIFICSLATILLPVMGDKLGYGGIIACRVIEGLSQGFLYPSIHNLLSAWVPIVDRATIGSFVYTGGVLGNVIAMPIAGGLSASSIGWPSAFYVYGGLGLAWCVFWYFLGSDCPAKHSRISEEERRYVADGASVEEKESVPTPWRSIFTSLPFLAILVAHAGQCWGFWTLLTEIPSYMERVLKFKIASNSLLSALPYLVLWLLSYVMSPLADILVTKKFITRSASRKIFNSIGLMGPAVALFALDFVGSTQKEVTIFLLVLAVGLNAGVYSGFHVNHIDISPTHSGTLMGITNSLSNTFSIPAPIAVDAVRAITGYEETDKALWNVVFTIAGVIYLVTATFYIIFGSAVVQPWDNHFEATDNSSHTRSHSNDGSKQGKSRLSREVSCNKSKMGDLPVPERPLEAPKKPESVTLETGSQGHTGTKWFGVRHEQYILYIVVTVIAYGIRTAFNVAIIAMIDDDPPNNGIPTYPDWASQKNIMLSSFFWGYVCFQVGAGQLAKNYGPKLFLGTAIFICSLATILLPLMGDKLGYGGVIACRVIEGLSQGFLFPSLHNLLSAWVPIVDRATIGSFVYTGGPLGNVIAMPIAGMLSASSIGWPSVFYLYGGLGLVWCVFWYFLAADCPAKHSRMTEEERRYVEDGASTEEKDTVPTPWMSIFTSLPFLAILVAHSGQNWGFWTLLTEIPSYMESILKFKIASNSMLSALPYLVLWLLSYLMSPLADILVTRQVISRTASRKIFNSIGLMVPALALFALNFVGSTQKEVTIFILVVAVGFNAGVYSGFNVNHIDISPVHSGTLMGITNSLSNVFSIIAPLAVDAVRYITGYKETEKALWNLVFSIAGIIYVVTATFYIFFGSGEVQPWDNLETVKDNFNNTNKDGSKQKNNSDSKEEEATKKNKA</sequence>
<feature type="transmembrane region" description="Helical" evidence="13">
    <location>
        <begin position="24"/>
        <end position="50"/>
    </location>
</feature>
<evidence type="ECO:0000256" key="6">
    <source>
        <dbReference type="ARBA" id="ARBA00022989"/>
    </source>
</evidence>
<dbReference type="PROSITE" id="PS50850">
    <property type="entry name" value="MFS"/>
    <property type="match status" value="2"/>
</dbReference>
<evidence type="ECO:0000256" key="2">
    <source>
        <dbReference type="ARBA" id="ARBA00008586"/>
    </source>
</evidence>
<evidence type="ECO:0000256" key="5">
    <source>
        <dbReference type="ARBA" id="ARBA00022847"/>
    </source>
</evidence>
<feature type="transmembrane region" description="Helical" evidence="13">
    <location>
        <begin position="291"/>
        <end position="308"/>
    </location>
</feature>
<dbReference type="SUPFAM" id="SSF103473">
    <property type="entry name" value="MFS general substrate transporter"/>
    <property type="match status" value="2"/>
</dbReference>
<evidence type="ECO:0000256" key="7">
    <source>
        <dbReference type="ARBA" id="ARBA00023053"/>
    </source>
</evidence>
<feature type="compositionally biased region" description="Basic and acidic residues" evidence="12">
    <location>
        <begin position="500"/>
        <end position="509"/>
    </location>
</feature>
<feature type="transmembrane region" description="Helical" evidence="13">
    <location>
        <begin position="190"/>
        <end position="209"/>
    </location>
</feature>
<dbReference type="Pfam" id="PF07690">
    <property type="entry name" value="MFS_1"/>
    <property type="match status" value="2"/>
</dbReference>
<dbReference type="FunFam" id="1.20.1250.20:FF:000144">
    <property type="entry name" value="Picot, isoform B"/>
    <property type="match status" value="2"/>
</dbReference>
<dbReference type="Proteomes" id="UP001159042">
    <property type="component" value="Unassembled WGS sequence"/>
</dbReference>